<dbReference type="InterPro" id="IPR023238">
    <property type="entry name" value="FAM175"/>
</dbReference>
<keyword evidence="3" id="KW-1185">Reference proteome</keyword>
<dbReference type="AlphaFoldDB" id="A0A3B3IMJ4"/>
<evidence type="ECO:0000313" key="3">
    <source>
        <dbReference type="Proteomes" id="UP000001038"/>
    </source>
</evidence>
<evidence type="ECO:0000313" key="2">
    <source>
        <dbReference type="Ensembl" id="ENSORLP00000045255.1"/>
    </source>
</evidence>
<accession>A0A3B3IMJ4</accession>
<dbReference type="PRINTS" id="PR02052">
    <property type="entry name" value="ABRAXAS"/>
</dbReference>
<name>A0A3B3IMJ4_ORYLA</name>
<dbReference type="Ensembl" id="ENSORLT00000038905.1">
    <property type="protein sequence ID" value="ENSORLP00000045255.1"/>
    <property type="gene ID" value="ENSORLG00000022037.1"/>
</dbReference>
<dbReference type="GO" id="GO:0031593">
    <property type="term" value="F:polyubiquitin modification-dependent protein binding"/>
    <property type="evidence" value="ECO:0000318"/>
    <property type="project" value="GO_Central"/>
</dbReference>
<keyword evidence="1" id="KW-0175">Coiled coil</keyword>
<dbReference type="Pfam" id="PF21125">
    <property type="entry name" value="MPN_2A_DUB_like"/>
    <property type="match status" value="1"/>
</dbReference>
<dbReference type="Bgee" id="ENSORLG00000022037">
    <property type="expression patterns" value="Expressed in mesonephros and 14 other cell types or tissues"/>
</dbReference>
<dbReference type="GeneTree" id="ENSGT00530000063424"/>
<dbReference type="InterPro" id="IPR023239">
    <property type="entry name" value="BRISC_Abraxas1"/>
</dbReference>
<dbReference type="KEGG" id="ola:101165864"/>
<proteinExistence type="predicted"/>
<dbReference type="PANTHER" id="PTHR31728:SF2">
    <property type="entry name" value="BRCA1-A COMPLEX SUBUNIT ABRAXAS 1"/>
    <property type="match status" value="1"/>
</dbReference>
<dbReference type="GO" id="GO:0005634">
    <property type="term" value="C:nucleus"/>
    <property type="evidence" value="ECO:0000318"/>
    <property type="project" value="GO_Central"/>
</dbReference>
<feature type="coiled-coil region" evidence="1">
    <location>
        <begin position="260"/>
        <end position="294"/>
    </location>
</feature>
<dbReference type="GO" id="GO:0008608">
    <property type="term" value="P:attachment of spindle microtubules to kinetochore"/>
    <property type="evidence" value="ECO:0000318"/>
    <property type="project" value="GO_Central"/>
</dbReference>
<dbReference type="GO" id="GO:0008017">
    <property type="term" value="F:microtubule binding"/>
    <property type="evidence" value="ECO:0000318"/>
    <property type="project" value="GO_Central"/>
</dbReference>
<dbReference type="PRINTS" id="PR02051">
    <property type="entry name" value="PROTEINF175"/>
</dbReference>
<dbReference type="FunCoup" id="A0A3B3IMJ4">
    <property type="interactions" value="644"/>
</dbReference>
<reference evidence="2" key="2">
    <citation type="submission" date="2025-08" db="UniProtKB">
        <authorList>
            <consortium name="Ensembl"/>
        </authorList>
    </citation>
    <scope>IDENTIFICATION</scope>
    <source>
        <strain evidence="2">Hd-rR</strain>
    </source>
</reference>
<dbReference type="PANTHER" id="PTHR31728">
    <property type="entry name" value="ABRAXAS FAMILY MEMBER"/>
    <property type="match status" value="1"/>
</dbReference>
<dbReference type="OrthoDB" id="6358435at2759"/>
<dbReference type="STRING" id="8090.ENSORLP00000045255"/>
<evidence type="ECO:0000256" key="1">
    <source>
        <dbReference type="SAM" id="Coils"/>
    </source>
</evidence>
<sequence>MLSGVAVFWPSPAAVVKAAGSLAVISGVDIMSEPAVRISGIVLASLMFQHANSDSDVEGLVLGESRFDEQVTISDSQSDHVHIQETYNVQKHVACHQLNTLYSGSGEVNMEVLQEMLAGGRPSGHDGGLLAPPQDSVIGWYRQRRDSEQQMSFREKVVHDNLRRALANPHMIFMLLTPSRAVLTGSTHRTEYAAFIRRDRRFKNIPVLVNNLGLLEQQGYWRGSAPCSATGYIITMKKHRSKFFCSSGSVKEVSEVNSMNESLQVELQKACRCVEESERQLEALQVEVSALRRRLGEKQQPEPVAAVQPEQRNNSALLSAVRDLLGCSPMFLTQTLTLKAFPVPEEYASPETQVKEEQLPLLELSDTTSRKRLRELAVRERKRRRSR</sequence>
<gene>
    <name evidence="2" type="primary">ABRAXAS1</name>
    <name evidence="2" type="synonym">abraxas1</name>
</gene>
<reference evidence="2" key="3">
    <citation type="submission" date="2025-09" db="UniProtKB">
        <authorList>
            <consortium name="Ensembl"/>
        </authorList>
    </citation>
    <scope>IDENTIFICATION</scope>
    <source>
        <strain evidence="2">Hd-rR</strain>
    </source>
</reference>
<dbReference type="GeneID" id="101165864"/>
<dbReference type="InParanoid" id="A0A3B3IMJ4"/>
<reference evidence="2 3" key="1">
    <citation type="journal article" date="2007" name="Nature">
        <title>The medaka draft genome and insights into vertebrate genome evolution.</title>
        <authorList>
            <person name="Kasahara M."/>
            <person name="Naruse K."/>
            <person name="Sasaki S."/>
            <person name="Nakatani Y."/>
            <person name="Qu W."/>
            <person name="Ahsan B."/>
            <person name="Yamada T."/>
            <person name="Nagayasu Y."/>
            <person name="Doi K."/>
            <person name="Kasai Y."/>
            <person name="Jindo T."/>
            <person name="Kobayashi D."/>
            <person name="Shimada A."/>
            <person name="Toyoda A."/>
            <person name="Kuroki Y."/>
            <person name="Fujiyama A."/>
            <person name="Sasaki T."/>
            <person name="Shimizu A."/>
            <person name="Asakawa S."/>
            <person name="Shimizu N."/>
            <person name="Hashimoto S."/>
            <person name="Yang J."/>
            <person name="Lee Y."/>
            <person name="Matsushima K."/>
            <person name="Sugano S."/>
            <person name="Sakaizumi M."/>
            <person name="Narita T."/>
            <person name="Ohishi K."/>
            <person name="Haga S."/>
            <person name="Ohta F."/>
            <person name="Nomoto H."/>
            <person name="Nogata K."/>
            <person name="Morishita T."/>
            <person name="Endo T."/>
            <person name="Shin-I T."/>
            <person name="Takeda H."/>
            <person name="Morishita S."/>
            <person name="Kohara Y."/>
        </authorList>
    </citation>
    <scope>NUCLEOTIDE SEQUENCE [LARGE SCALE GENOMIC DNA]</scope>
    <source>
        <strain evidence="2 3">Hd-rR</strain>
    </source>
</reference>
<protein>
    <submittedName>
        <fullName evidence="2">Abraxas 1, BRCA1 A complex subunit</fullName>
    </submittedName>
</protein>
<dbReference type="CTD" id="84142"/>
<dbReference type="RefSeq" id="XP_004085305.2">
    <property type="nucleotide sequence ID" value="XM_004085257.4"/>
</dbReference>
<dbReference type="GO" id="GO:0090307">
    <property type="term" value="P:mitotic spindle assembly"/>
    <property type="evidence" value="ECO:0000318"/>
    <property type="project" value="GO_Central"/>
</dbReference>
<dbReference type="Proteomes" id="UP000001038">
    <property type="component" value="Chromosome 12"/>
</dbReference>
<organism evidence="2 3">
    <name type="scientific">Oryzias latipes</name>
    <name type="common">Japanese rice fish</name>
    <name type="synonym">Japanese killifish</name>
    <dbReference type="NCBI Taxonomy" id="8090"/>
    <lineage>
        <taxon>Eukaryota</taxon>
        <taxon>Metazoa</taxon>
        <taxon>Chordata</taxon>
        <taxon>Craniata</taxon>
        <taxon>Vertebrata</taxon>
        <taxon>Euteleostomi</taxon>
        <taxon>Actinopterygii</taxon>
        <taxon>Neopterygii</taxon>
        <taxon>Teleostei</taxon>
        <taxon>Neoteleostei</taxon>
        <taxon>Acanthomorphata</taxon>
        <taxon>Ovalentaria</taxon>
        <taxon>Atherinomorphae</taxon>
        <taxon>Beloniformes</taxon>
        <taxon>Adrianichthyidae</taxon>
        <taxon>Oryziinae</taxon>
        <taxon>Oryzias</taxon>
    </lineage>
</organism>